<name>A0A239DFV3_9PSED</name>
<evidence type="ECO:0000256" key="1">
    <source>
        <dbReference type="SAM" id="Phobius"/>
    </source>
</evidence>
<evidence type="ECO:0008006" key="4">
    <source>
        <dbReference type="Google" id="ProtNLM"/>
    </source>
</evidence>
<dbReference type="InterPro" id="IPR019690">
    <property type="entry name" value="DUF2569"/>
</dbReference>
<dbReference type="RefSeq" id="WP_010488237.1">
    <property type="nucleotide sequence ID" value="NZ_FZOG01000002.1"/>
</dbReference>
<feature type="transmembrane region" description="Helical" evidence="1">
    <location>
        <begin position="132"/>
        <end position="148"/>
    </location>
</feature>
<dbReference type="EMBL" id="FZOG01000002">
    <property type="protein sequence ID" value="SNS30708.1"/>
    <property type="molecule type" value="Genomic_DNA"/>
</dbReference>
<feature type="transmembrane region" description="Helical" evidence="1">
    <location>
        <begin position="59"/>
        <end position="83"/>
    </location>
</feature>
<sequence length="164" mass="18674">MQEDKVLKGLQGWLVLIGLGIIVTPLRIAHTLATSYYPVFTDGTFNFLTTPGTELYHPLWGPLLIAELIYNSAIVMVYIYLIYLFFSKHYLFPKVFITVTLVAVVFIPLDVWVGTFIPDSGPAFDPETKKEFLRALFVVLVWVPYMLVSKRVEATFVGHMPNKE</sequence>
<feature type="transmembrane region" description="Helical" evidence="1">
    <location>
        <begin position="95"/>
        <end position="117"/>
    </location>
</feature>
<organism evidence="2 3">
    <name type="scientific">Pseudomonas segetis</name>
    <dbReference type="NCBI Taxonomy" id="298908"/>
    <lineage>
        <taxon>Bacteria</taxon>
        <taxon>Pseudomonadati</taxon>
        <taxon>Pseudomonadota</taxon>
        <taxon>Gammaproteobacteria</taxon>
        <taxon>Pseudomonadales</taxon>
        <taxon>Pseudomonadaceae</taxon>
        <taxon>Pseudomonas</taxon>
    </lineage>
</organism>
<keyword evidence="3" id="KW-1185">Reference proteome</keyword>
<reference evidence="3" key="1">
    <citation type="submission" date="2017-06" db="EMBL/GenBank/DDBJ databases">
        <authorList>
            <person name="Varghese N."/>
            <person name="Submissions S."/>
        </authorList>
    </citation>
    <scope>NUCLEOTIDE SEQUENCE [LARGE SCALE GENOMIC DNA]</scope>
    <source>
        <strain evidence="3">CIP 108523</strain>
    </source>
</reference>
<keyword evidence="1" id="KW-0472">Membrane</keyword>
<dbReference type="AlphaFoldDB" id="A0A239DFV3"/>
<proteinExistence type="predicted"/>
<keyword evidence="1" id="KW-0812">Transmembrane</keyword>
<evidence type="ECO:0000313" key="2">
    <source>
        <dbReference type="EMBL" id="SNS30708.1"/>
    </source>
</evidence>
<accession>A0A239DFV3</accession>
<protein>
    <recommendedName>
        <fullName evidence="4">DUF2569 domain-containing protein</fullName>
    </recommendedName>
</protein>
<keyword evidence="1" id="KW-1133">Transmembrane helix</keyword>
<feature type="transmembrane region" description="Helical" evidence="1">
    <location>
        <begin position="12"/>
        <end position="39"/>
    </location>
</feature>
<dbReference type="Pfam" id="PF10754">
    <property type="entry name" value="DUF2569"/>
    <property type="match status" value="1"/>
</dbReference>
<gene>
    <name evidence="2" type="ORF">SAMN05216255_2217</name>
</gene>
<dbReference type="Proteomes" id="UP000242915">
    <property type="component" value="Unassembled WGS sequence"/>
</dbReference>
<evidence type="ECO:0000313" key="3">
    <source>
        <dbReference type="Proteomes" id="UP000242915"/>
    </source>
</evidence>